<name>A0A6C0AFF1_9ZZZZ</name>
<accession>A0A6C0AFF1</accession>
<dbReference type="EMBL" id="MN740598">
    <property type="protein sequence ID" value="QHS78524.1"/>
    <property type="molecule type" value="Genomic_DNA"/>
</dbReference>
<dbReference type="AlphaFoldDB" id="A0A6C0AFF1"/>
<protein>
    <recommendedName>
        <fullName evidence="2">Ankyrin repeat protein</fullName>
    </recommendedName>
</protein>
<evidence type="ECO:0008006" key="2">
    <source>
        <dbReference type="Google" id="ProtNLM"/>
    </source>
</evidence>
<evidence type="ECO:0000313" key="1">
    <source>
        <dbReference type="EMBL" id="QHS78524.1"/>
    </source>
</evidence>
<sequence length="241" mass="29202">MQEIKIKNIPDYLKNSPFYNNLDISDEESLVCVFIHNGIINDSKDFLEVSKVLGFWCSNQITSEMYEFIVNNFYIWRKEIIGLLHYNIKLSLFKDILKIKTLCELYGYAVKKDNVILYEEFYKIRYKYFREQDICYNFKKKKKFNNYNYLTFEKILNNQNIYFCNVSATGSFNCLKFLFENEENKKNFEWALYHAYINNRLQCFKFLFENGVKFPISSVLINKNKNSCDEYLRINNYVLEY</sequence>
<proteinExistence type="predicted"/>
<reference evidence="1" key="1">
    <citation type="journal article" date="2020" name="Nature">
        <title>Giant virus diversity and host interactions through global metagenomics.</title>
        <authorList>
            <person name="Schulz F."/>
            <person name="Roux S."/>
            <person name="Paez-Espino D."/>
            <person name="Jungbluth S."/>
            <person name="Walsh D.A."/>
            <person name="Denef V.J."/>
            <person name="McMahon K.D."/>
            <person name="Konstantinidis K.T."/>
            <person name="Eloe-Fadrosh E.A."/>
            <person name="Kyrpides N.C."/>
            <person name="Woyke T."/>
        </authorList>
    </citation>
    <scope>NUCLEOTIDE SEQUENCE</scope>
    <source>
        <strain evidence="1">GVMAG-S-1021933-23</strain>
    </source>
</reference>
<organism evidence="1">
    <name type="scientific">viral metagenome</name>
    <dbReference type="NCBI Taxonomy" id="1070528"/>
    <lineage>
        <taxon>unclassified sequences</taxon>
        <taxon>metagenomes</taxon>
        <taxon>organismal metagenomes</taxon>
    </lineage>
</organism>